<evidence type="ECO:0000313" key="7">
    <source>
        <dbReference type="Proteomes" id="UP000250321"/>
    </source>
</evidence>
<evidence type="ECO:0000313" key="6">
    <source>
        <dbReference type="EMBL" id="PQQ13021.1"/>
    </source>
</evidence>
<evidence type="ECO:0000256" key="1">
    <source>
        <dbReference type="ARBA" id="ARBA00022729"/>
    </source>
</evidence>
<keyword evidence="5" id="KW-0675">Receptor</keyword>
<feature type="domain" description="Bulb-type lectin" evidence="4">
    <location>
        <begin position="1"/>
        <end position="60"/>
    </location>
</feature>
<dbReference type="STRING" id="2094558.A0A314YV01"/>
<dbReference type="PANTHER" id="PTHR32444">
    <property type="entry name" value="BULB-TYPE LECTIN DOMAIN-CONTAINING PROTEIN"/>
    <property type="match status" value="1"/>
</dbReference>
<gene>
    <name evidence="6" type="ORF">Pyn_14623</name>
    <name evidence="5" type="ORF">Pyn_16445</name>
</gene>
<dbReference type="EMBL" id="PJQY01000523">
    <property type="protein sequence ID" value="PQQ10330.1"/>
    <property type="molecule type" value="Genomic_DNA"/>
</dbReference>
<keyword evidence="1" id="KW-0732">Signal</keyword>
<dbReference type="SUPFAM" id="SSF51110">
    <property type="entry name" value="alpha-D-mannose-specific plant lectins"/>
    <property type="match status" value="1"/>
</dbReference>
<keyword evidence="5" id="KW-0418">Kinase</keyword>
<sequence length="60" mass="6497">MGSSDDLVWSTNTTEEVVSAMQLQDSGNLVLLGVGDKGSILWQSFSHPTDTNLARSSRKE</sequence>
<keyword evidence="3" id="KW-0325">Glycoprotein</keyword>
<dbReference type="PANTHER" id="PTHR32444:SF247">
    <property type="entry name" value="OS01G0958200 PROTEIN"/>
    <property type="match status" value="1"/>
</dbReference>
<reference evidence="5 7" key="1">
    <citation type="submission" date="2018-02" db="EMBL/GenBank/DDBJ databases">
        <title>Draft genome of wild Prunus yedoensis var. nudiflora.</title>
        <authorList>
            <person name="Baek S."/>
            <person name="Kim J.-H."/>
            <person name="Choi K."/>
            <person name="Kim G.-B."/>
            <person name="Cho A."/>
            <person name="Jang H."/>
            <person name="Shin C.-H."/>
            <person name="Yu H.-J."/>
            <person name="Mun J.-H."/>
        </authorList>
    </citation>
    <scope>NUCLEOTIDE SEQUENCE [LARGE SCALE GENOMIC DNA]</scope>
    <source>
        <strain evidence="7">cv. Jeju island</strain>
        <tissue evidence="5">Leaf</tissue>
    </source>
</reference>
<keyword evidence="5" id="KW-0808">Transferase</keyword>
<dbReference type="GO" id="GO:0016301">
    <property type="term" value="F:kinase activity"/>
    <property type="evidence" value="ECO:0007669"/>
    <property type="project" value="UniProtKB-KW"/>
</dbReference>
<dbReference type="Pfam" id="PF01453">
    <property type="entry name" value="B_lectin"/>
    <property type="match status" value="1"/>
</dbReference>
<dbReference type="Proteomes" id="UP000250321">
    <property type="component" value="Unassembled WGS sequence"/>
</dbReference>
<dbReference type="AlphaFoldDB" id="A0A314YV01"/>
<dbReference type="GO" id="GO:0030246">
    <property type="term" value="F:carbohydrate binding"/>
    <property type="evidence" value="ECO:0007669"/>
    <property type="project" value="UniProtKB-KW"/>
</dbReference>
<evidence type="ECO:0000259" key="4">
    <source>
        <dbReference type="PROSITE" id="PS50927"/>
    </source>
</evidence>
<dbReference type="EMBL" id="PJQY01000318">
    <property type="protein sequence ID" value="PQQ13021.1"/>
    <property type="molecule type" value="Genomic_DNA"/>
</dbReference>
<protein>
    <submittedName>
        <fullName evidence="5">G-type lectin S-receptor-like serine/threonine-protein kinase SD2-5</fullName>
    </submittedName>
</protein>
<proteinExistence type="predicted"/>
<dbReference type="PROSITE" id="PS50927">
    <property type="entry name" value="BULB_LECTIN"/>
    <property type="match status" value="1"/>
</dbReference>
<name>A0A314YV01_PRUYE</name>
<keyword evidence="5" id="KW-0430">Lectin</keyword>
<accession>A0A314YV01</accession>
<comment type="caution">
    <text evidence="5">The sequence shown here is derived from an EMBL/GenBank/DDBJ whole genome shotgun (WGS) entry which is preliminary data.</text>
</comment>
<evidence type="ECO:0000313" key="5">
    <source>
        <dbReference type="EMBL" id="PQQ10330.1"/>
    </source>
</evidence>
<evidence type="ECO:0000256" key="3">
    <source>
        <dbReference type="ARBA" id="ARBA00023180"/>
    </source>
</evidence>
<dbReference type="Gene3D" id="2.90.10.10">
    <property type="entry name" value="Bulb-type lectin domain"/>
    <property type="match status" value="1"/>
</dbReference>
<keyword evidence="7" id="KW-1185">Reference proteome</keyword>
<dbReference type="OrthoDB" id="1884773at2759"/>
<keyword evidence="2" id="KW-1015">Disulfide bond</keyword>
<organism evidence="5 7">
    <name type="scientific">Prunus yedoensis var. nudiflora</name>
    <dbReference type="NCBI Taxonomy" id="2094558"/>
    <lineage>
        <taxon>Eukaryota</taxon>
        <taxon>Viridiplantae</taxon>
        <taxon>Streptophyta</taxon>
        <taxon>Embryophyta</taxon>
        <taxon>Tracheophyta</taxon>
        <taxon>Spermatophyta</taxon>
        <taxon>Magnoliopsida</taxon>
        <taxon>eudicotyledons</taxon>
        <taxon>Gunneridae</taxon>
        <taxon>Pentapetalae</taxon>
        <taxon>rosids</taxon>
        <taxon>fabids</taxon>
        <taxon>Rosales</taxon>
        <taxon>Rosaceae</taxon>
        <taxon>Amygdaloideae</taxon>
        <taxon>Amygdaleae</taxon>
        <taxon>Prunus</taxon>
    </lineage>
</organism>
<dbReference type="InterPro" id="IPR001480">
    <property type="entry name" value="Bulb-type_lectin_dom"/>
</dbReference>
<evidence type="ECO:0000256" key="2">
    <source>
        <dbReference type="ARBA" id="ARBA00023157"/>
    </source>
</evidence>
<dbReference type="InterPro" id="IPR036426">
    <property type="entry name" value="Bulb-type_lectin_dom_sf"/>
</dbReference>